<organism evidence="2 3">
    <name type="scientific">Acinetobacter bereziniae</name>
    <name type="common">Acinetobacter genomosp. 10</name>
    <dbReference type="NCBI Taxonomy" id="106648"/>
    <lineage>
        <taxon>Bacteria</taxon>
        <taxon>Pseudomonadati</taxon>
        <taxon>Pseudomonadota</taxon>
        <taxon>Gammaproteobacteria</taxon>
        <taxon>Moraxellales</taxon>
        <taxon>Moraxellaceae</taxon>
        <taxon>Acinetobacter</taxon>
    </lineage>
</organism>
<dbReference type="Gene3D" id="3.30.10.10">
    <property type="entry name" value="Trypsin Inhibitor V, subunit A"/>
    <property type="match status" value="1"/>
</dbReference>
<sequence length="102" mass="10860">MKNVAILSLGIASLAISACSSIQTNAAQDQSAQNTQTTCVAERATQLIGQNDMSEAKIKQLTQATMVRKVAPNQGVTMDYRAERVTVTVDPMTKKITQATCG</sequence>
<dbReference type="InterPro" id="IPR021719">
    <property type="entry name" value="Prot_inh_I78"/>
</dbReference>
<accession>A0A833UT16</accession>
<evidence type="ECO:0000313" key="2">
    <source>
        <dbReference type="EMBL" id="KAF1026997.1"/>
    </source>
</evidence>
<dbReference type="AlphaFoldDB" id="A0A833UT16"/>
<evidence type="ECO:0000313" key="3">
    <source>
        <dbReference type="Proteomes" id="UP000490535"/>
    </source>
</evidence>
<feature type="chain" id="PRO_5032520542" description="Hemolysin" evidence="1">
    <location>
        <begin position="27"/>
        <end position="102"/>
    </location>
</feature>
<name>A0A833UT16_ACIBZ</name>
<dbReference type="Pfam" id="PF11720">
    <property type="entry name" value="Inhibitor_I78"/>
    <property type="match status" value="1"/>
</dbReference>
<reference evidence="3" key="1">
    <citation type="journal article" date="2020" name="MBio">
        <title>Horizontal gene transfer to a defensive symbiont with a reduced genome amongst a multipartite beetle microbiome.</title>
        <authorList>
            <person name="Waterworth S.C."/>
            <person name="Florez L.V."/>
            <person name="Rees E.R."/>
            <person name="Hertweck C."/>
            <person name="Kaltenpoth M."/>
            <person name="Kwan J.C."/>
        </authorList>
    </citation>
    <scope>NUCLEOTIDE SEQUENCE [LARGE SCALE GENOMIC DNA]</scope>
</reference>
<protein>
    <recommendedName>
        <fullName evidence="4">Hemolysin</fullName>
    </recommendedName>
</protein>
<keyword evidence="1" id="KW-0732">Signal</keyword>
<comment type="caution">
    <text evidence="2">The sequence shown here is derived from an EMBL/GenBank/DDBJ whole genome shotgun (WGS) entry which is preliminary data.</text>
</comment>
<gene>
    <name evidence="2" type="ORF">GAK29_00964</name>
</gene>
<dbReference type="PROSITE" id="PS51257">
    <property type="entry name" value="PROKAR_LIPOPROTEIN"/>
    <property type="match status" value="1"/>
</dbReference>
<evidence type="ECO:0008006" key="4">
    <source>
        <dbReference type="Google" id="ProtNLM"/>
    </source>
</evidence>
<feature type="signal peptide" evidence="1">
    <location>
        <begin position="1"/>
        <end position="26"/>
    </location>
</feature>
<dbReference type="EMBL" id="WNDP01000015">
    <property type="protein sequence ID" value="KAF1026997.1"/>
    <property type="molecule type" value="Genomic_DNA"/>
</dbReference>
<evidence type="ECO:0000256" key="1">
    <source>
        <dbReference type="SAM" id="SignalP"/>
    </source>
</evidence>
<dbReference type="Proteomes" id="UP000490535">
    <property type="component" value="Unassembled WGS sequence"/>
</dbReference>
<proteinExistence type="predicted"/>